<feature type="region of interest" description="Disordered" evidence="1">
    <location>
        <begin position="1"/>
        <end position="167"/>
    </location>
</feature>
<gene>
    <name evidence="2" type="ORF">PV04_05534</name>
</gene>
<feature type="compositionally biased region" description="Basic and acidic residues" evidence="1">
    <location>
        <begin position="270"/>
        <end position="291"/>
    </location>
</feature>
<evidence type="ECO:0000313" key="2">
    <source>
        <dbReference type="EMBL" id="KIW69671.1"/>
    </source>
</evidence>
<feature type="compositionally biased region" description="Polar residues" evidence="1">
    <location>
        <begin position="191"/>
        <end position="204"/>
    </location>
</feature>
<name>A0A0D2CWW8_9EURO</name>
<dbReference type="AlphaFoldDB" id="A0A0D2CWW8"/>
<feature type="compositionally biased region" description="Basic and acidic residues" evidence="1">
    <location>
        <begin position="342"/>
        <end position="393"/>
    </location>
</feature>
<proteinExistence type="predicted"/>
<feature type="compositionally biased region" description="Basic and acidic residues" evidence="1">
    <location>
        <begin position="92"/>
        <end position="111"/>
    </location>
</feature>
<dbReference type="HOGENOM" id="CLU_039315_0_0_1"/>
<evidence type="ECO:0000256" key="1">
    <source>
        <dbReference type="SAM" id="MobiDB-lite"/>
    </source>
</evidence>
<feature type="region of interest" description="Disordered" evidence="1">
    <location>
        <begin position="187"/>
        <end position="468"/>
    </location>
</feature>
<evidence type="ECO:0000313" key="3">
    <source>
        <dbReference type="Proteomes" id="UP000054266"/>
    </source>
</evidence>
<feature type="compositionally biased region" description="Basic and acidic residues" evidence="1">
    <location>
        <begin position="231"/>
        <end position="256"/>
    </location>
</feature>
<feature type="compositionally biased region" description="Low complexity" evidence="1">
    <location>
        <begin position="292"/>
        <end position="304"/>
    </location>
</feature>
<dbReference type="EMBL" id="KN846958">
    <property type="protein sequence ID" value="KIW69671.1"/>
    <property type="molecule type" value="Genomic_DNA"/>
</dbReference>
<keyword evidence="3" id="KW-1185">Reference proteome</keyword>
<protein>
    <submittedName>
        <fullName evidence="2">Uncharacterized protein</fullName>
    </submittedName>
</protein>
<reference evidence="2 3" key="1">
    <citation type="submission" date="2015-01" db="EMBL/GenBank/DDBJ databases">
        <title>The Genome Sequence of Capronia semiimmersa CBS27337.</title>
        <authorList>
            <consortium name="The Broad Institute Genomics Platform"/>
            <person name="Cuomo C."/>
            <person name="de Hoog S."/>
            <person name="Gorbushina A."/>
            <person name="Stielow B."/>
            <person name="Teixiera M."/>
            <person name="Abouelleil A."/>
            <person name="Chapman S.B."/>
            <person name="Priest M."/>
            <person name="Young S.K."/>
            <person name="Wortman J."/>
            <person name="Nusbaum C."/>
            <person name="Birren B."/>
        </authorList>
    </citation>
    <scope>NUCLEOTIDE SEQUENCE [LARGE SCALE GENOMIC DNA]</scope>
    <source>
        <strain evidence="2 3">CBS 27337</strain>
    </source>
</reference>
<feature type="compositionally biased region" description="Low complexity" evidence="1">
    <location>
        <begin position="257"/>
        <end position="269"/>
    </location>
</feature>
<organism evidence="2 3">
    <name type="scientific">Phialophora macrospora</name>
    <dbReference type="NCBI Taxonomy" id="1851006"/>
    <lineage>
        <taxon>Eukaryota</taxon>
        <taxon>Fungi</taxon>
        <taxon>Dikarya</taxon>
        <taxon>Ascomycota</taxon>
        <taxon>Pezizomycotina</taxon>
        <taxon>Eurotiomycetes</taxon>
        <taxon>Chaetothyriomycetidae</taxon>
        <taxon>Chaetothyriales</taxon>
        <taxon>Herpotrichiellaceae</taxon>
        <taxon>Phialophora</taxon>
    </lineage>
</organism>
<accession>A0A0D2CWW8</accession>
<feature type="compositionally biased region" description="Basic and acidic residues" evidence="1">
    <location>
        <begin position="451"/>
        <end position="468"/>
    </location>
</feature>
<dbReference type="Proteomes" id="UP000054266">
    <property type="component" value="Unassembled WGS sequence"/>
</dbReference>
<sequence>MVKTRGNTRKEEKGEKRARRTIHPASDAFMNDNPYSGDDGTPERPAYTQPGPADYTQPESNVRGGGDEDAVNDTEPGTSGASDASARRKRRLGELVSHEIERVEKESDPKTSKKPTTKRARRDEIGSPTAAEINQAAIRRLGPPGIKSPKAATKRGKTPIYPEPMNDDLVKIFGGQDLEQSINNIVKDAEQNPQGNPSSGTRSKITIKLKVRNASAAKKEEDAAAAAAKKKTAEAADAKKRAKEEAAAAKKKERENAAAAKKQAKQEAAANKKKEKEDAAAAKKRAREDAAAGKASATKQAAKAKVPKKSATSTRKTRSRKEKAEPARLSPVPASPKRKTTKRSDQKNQPKKKEPAKGKPTKKEPAKDKPTKKKEPAKDKPTKKKEPAKDKLTKKTQPKKTPTTASRASKKAATAKKQAGQGKAPAKEAAKPKGVTKTRSTRSSARAPPTKADRQPSCEKKEQARILSKGDRKMITFAARSRKWFSQLERTYGPEFMKVVLNEKGILHVDFWNRGLRFLAATGDE</sequence>
<feature type="compositionally biased region" description="Low complexity" evidence="1">
    <location>
        <begin position="415"/>
        <end position="424"/>
    </location>
</feature>